<dbReference type="EMBL" id="KV419415">
    <property type="protein sequence ID" value="KZS91504.1"/>
    <property type="molecule type" value="Genomic_DNA"/>
</dbReference>
<gene>
    <name evidence="2" type="ORF">SISNIDRAFT_496562</name>
</gene>
<dbReference type="InterPro" id="IPR046528">
    <property type="entry name" value="DUF6593"/>
</dbReference>
<feature type="domain" description="DUF6593" evidence="1">
    <location>
        <begin position="19"/>
        <end position="183"/>
    </location>
</feature>
<accession>A0A164SI30</accession>
<organism evidence="2 3">
    <name type="scientific">Sistotremastrum niveocremeum HHB9708</name>
    <dbReference type="NCBI Taxonomy" id="1314777"/>
    <lineage>
        <taxon>Eukaryota</taxon>
        <taxon>Fungi</taxon>
        <taxon>Dikarya</taxon>
        <taxon>Basidiomycota</taxon>
        <taxon>Agaricomycotina</taxon>
        <taxon>Agaricomycetes</taxon>
        <taxon>Sistotremastrales</taxon>
        <taxon>Sistotremastraceae</taxon>
        <taxon>Sertulicium</taxon>
        <taxon>Sertulicium niveocremeum</taxon>
    </lineage>
</organism>
<proteinExistence type="predicted"/>
<name>A0A164SI30_9AGAM</name>
<dbReference type="Proteomes" id="UP000076722">
    <property type="component" value="Unassembled WGS sequence"/>
</dbReference>
<reference evidence="2 3" key="1">
    <citation type="journal article" date="2016" name="Mol. Biol. Evol.">
        <title>Comparative Genomics of Early-Diverging Mushroom-Forming Fungi Provides Insights into the Origins of Lignocellulose Decay Capabilities.</title>
        <authorList>
            <person name="Nagy L.G."/>
            <person name="Riley R."/>
            <person name="Tritt A."/>
            <person name="Adam C."/>
            <person name="Daum C."/>
            <person name="Floudas D."/>
            <person name="Sun H."/>
            <person name="Yadav J.S."/>
            <person name="Pangilinan J."/>
            <person name="Larsson K.H."/>
            <person name="Matsuura K."/>
            <person name="Barry K."/>
            <person name="Labutti K."/>
            <person name="Kuo R."/>
            <person name="Ohm R.A."/>
            <person name="Bhattacharya S.S."/>
            <person name="Shirouzu T."/>
            <person name="Yoshinaga Y."/>
            <person name="Martin F.M."/>
            <person name="Grigoriev I.V."/>
            <person name="Hibbett D.S."/>
        </authorList>
    </citation>
    <scope>NUCLEOTIDE SEQUENCE [LARGE SCALE GENOMIC DNA]</scope>
    <source>
        <strain evidence="2 3">HHB9708</strain>
    </source>
</reference>
<keyword evidence="3" id="KW-1185">Reference proteome</keyword>
<evidence type="ECO:0000259" key="1">
    <source>
        <dbReference type="Pfam" id="PF20236"/>
    </source>
</evidence>
<dbReference type="AlphaFoldDB" id="A0A164SI30"/>
<evidence type="ECO:0000313" key="3">
    <source>
        <dbReference type="Proteomes" id="UP000076722"/>
    </source>
</evidence>
<sequence>MSLDYTTKPGEVIFTFIGDDPSNTKIFSSAYSDTEPLYTVHQELQHSHGYHKATVIQKASEPGAPPHVLATIQYRNLSGDRIAFDAEAKTSPITVEKYLHGKLTHYEELAFEDEHGKKYQWHGDHPHIPKLYIAGDLSTPIAELHSRGQNPDHPKQYDSKSILVLAPAAVEIQDQVVVSFLWILNRTQSWLAAQVNLS</sequence>
<protein>
    <recommendedName>
        <fullName evidence="1">DUF6593 domain-containing protein</fullName>
    </recommendedName>
</protein>
<dbReference type="OrthoDB" id="3256331at2759"/>
<dbReference type="Pfam" id="PF20236">
    <property type="entry name" value="DUF6593"/>
    <property type="match status" value="1"/>
</dbReference>
<evidence type="ECO:0000313" key="2">
    <source>
        <dbReference type="EMBL" id="KZS91504.1"/>
    </source>
</evidence>